<dbReference type="PANTHER" id="PTHR11122">
    <property type="entry name" value="APOSPORY-ASSOCIATED PROTEIN C-RELATED"/>
    <property type="match status" value="1"/>
</dbReference>
<evidence type="ECO:0000313" key="8">
    <source>
        <dbReference type="EMBL" id="PPQ64270.1"/>
    </source>
</evidence>
<feature type="active site" evidence="6">
    <location>
        <position position="160"/>
    </location>
</feature>
<name>A0A409VEF3_9AGAR</name>
<dbReference type="Proteomes" id="UP000284842">
    <property type="component" value="Unassembled WGS sequence"/>
</dbReference>
<dbReference type="AlphaFoldDB" id="A0A409VEF3"/>
<dbReference type="PANTHER" id="PTHR11122:SF13">
    <property type="entry name" value="GLUCOSE-6-PHOSPHATE 1-EPIMERASE"/>
    <property type="match status" value="1"/>
</dbReference>
<evidence type="ECO:0000256" key="4">
    <source>
        <dbReference type="ARBA" id="ARBA00023235"/>
    </source>
</evidence>
<evidence type="ECO:0000256" key="2">
    <source>
        <dbReference type="ARBA" id="ARBA00005866"/>
    </source>
</evidence>
<dbReference type="Pfam" id="PF01263">
    <property type="entry name" value="Aldose_epim"/>
    <property type="match status" value="1"/>
</dbReference>
<evidence type="ECO:0000256" key="6">
    <source>
        <dbReference type="PIRSR" id="PIRSR016020-1"/>
    </source>
</evidence>
<dbReference type="InParanoid" id="A0A409VEF3"/>
<evidence type="ECO:0000256" key="7">
    <source>
        <dbReference type="PIRSR" id="PIRSR016020-2"/>
    </source>
</evidence>
<evidence type="ECO:0000256" key="3">
    <source>
        <dbReference type="ARBA" id="ARBA00012083"/>
    </source>
</evidence>
<dbReference type="SUPFAM" id="SSF74650">
    <property type="entry name" value="Galactose mutarotase-like"/>
    <property type="match status" value="1"/>
</dbReference>
<comment type="caution">
    <text evidence="8">The sequence shown here is derived from an EMBL/GenBank/DDBJ whole genome shotgun (WGS) entry which is preliminary data.</text>
</comment>
<protein>
    <recommendedName>
        <fullName evidence="3 5">Glucose-6-phosphate 1-epimerase</fullName>
        <ecNumber evidence="3 5">5.1.3.15</ecNumber>
    </recommendedName>
</protein>
<feature type="binding site" evidence="7">
    <location>
        <position position="60"/>
    </location>
    <ligand>
        <name>substrate</name>
    </ligand>
</feature>
<evidence type="ECO:0000313" key="9">
    <source>
        <dbReference type="Proteomes" id="UP000284842"/>
    </source>
</evidence>
<dbReference type="InterPro" id="IPR025532">
    <property type="entry name" value="G6P_1-epimerase"/>
</dbReference>
<dbReference type="GO" id="GO:0047938">
    <property type="term" value="F:glucose-6-phosphate 1-epimerase activity"/>
    <property type="evidence" value="ECO:0007669"/>
    <property type="project" value="UniProtKB-UniRule"/>
</dbReference>
<dbReference type="GO" id="GO:0005737">
    <property type="term" value="C:cytoplasm"/>
    <property type="evidence" value="ECO:0007669"/>
    <property type="project" value="TreeGrafter"/>
</dbReference>
<dbReference type="PIRSF" id="PIRSF016020">
    <property type="entry name" value="PHexose_mutarotase"/>
    <property type="match status" value="1"/>
</dbReference>
<organism evidence="8 9">
    <name type="scientific">Panaeolus cyanescens</name>
    <dbReference type="NCBI Taxonomy" id="181874"/>
    <lineage>
        <taxon>Eukaryota</taxon>
        <taxon>Fungi</taxon>
        <taxon>Dikarya</taxon>
        <taxon>Basidiomycota</taxon>
        <taxon>Agaricomycotina</taxon>
        <taxon>Agaricomycetes</taxon>
        <taxon>Agaricomycetidae</taxon>
        <taxon>Agaricales</taxon>
        <taxon>Agaricineae</taxon>
        <taxon>Galeropsidaceae</taxon>
        <taxon>Panaeolus</taxon>
    </lineage>
</organism>
<comment type="catalytic activity">
    <reaction evidence="1">
        <text>alpha-D-glucose 6-phosphate = beta-D-glucose 6-phosphate</text>
        <dbReference type="Rhea" id="RHEA:16249"/>
        <dbReference type="ChEBI" id="CHEBI:58225"/>
        <dbReference type="ChEBI" id="CHEBI:58247"/>
        <dbReference type="EC" id="5.1.3.15"/>
    </reaction>
</comment>
<sequence>MPVNQEQDKYILIHPKGPTVTILLYGATITSWKVPDNSGTLQDRLFVSSKAKLDGTQPVRGGIPVVFPCFGAPVHPDHQKLPQHGFARKETWSYDSTVMDNEAGVSVRFVLNPNETIQAVFPKAFRLFYVVTLAEHQLSTDIHVENTSQNDLLTFQALLHTYIRAPADQVIVAPLQGLKFHDKTDPTPEGRATLQEESRSAVDVRKFTDSVYIDGPGKYDVSWPGGGMEVKAVNLKDVVVWNPQEEGVKIGDMESDGWKRYVCVEPGHVGGFISLEPGKTWIGQQVLTVKSG</sequence>
<dbReference type="CDD" id="cd09020">
    <property type="entry name" value="D-hex-6-P-epi_like"/>
    <property type="match status" value="1"/>
</dbReference>
<dbReference type="EC" id="5.1.3.15" evidence="3 5"/>
<dbReference type="EMBL" id="NHTK01006088">
    <property type="protein sequence ID" value="PPQ64270.1"/>
    <property type="molecule type" value="Genomic_DNA"/>
</dbReference>
<dbReference type="STRING" id="181874.A0A409VEF3"/>
<accession>A0A409VEF3</accession>
<keyword evidence="4 5" id="KW-0413">Isomerase</keyword>
<dbReference type="OrthoDB" id="1659429at2759"/>
<keyword evidence="9" id="KW-1185">Reference proteome</keyword>
<dbReference type="GO" id="GO:0005975">
    <property type="term" value="P:carbohydrate metabolic process"/>
    <property type="evidence" value="ECO:0007669"/>
    <property type="project" value="InterPro"/>
</dbReference>
<feature type="binding site" evidence="7">
    <location>
        <position position="88"/>
    </location>
    <ligand>
        <name>substrate</name>
    </ligand>
</feature>
<comment type="function">
    <text evidence="5">Catalyzes the interconversion between the alpha and beta anomers from at least three hexose 6-phosphate sugars (Glc6P, Gal6P, and Man6P).</text>
</comment>
<gene>
    <name evidence="8" type="ORF">CVT24_008408</name>
</gene>
<comment type="similarity">
    <text evidence="2 5">Belongs to the glucose-6-phosphate 1-epimerase family.</text>
</comment>
<dbReference type="GO" id="GO:0030246">
    <property type="term" value="F:carbohydrate binding"/>
    <property type="evidence" value="ECO:0007669"/>
    <property type="project" value="UniProtKB-UniRule"/>
</dbReference>
<dbReference type="InterPro" id="IPR011013">
    <property type="entry name" value="Gal_mutarotase_sf_dom"/>
</dbReference>
<dbReference type="InterPro" id="IPR014718">
    <property type="entry name" value="GH-type_carb-bd"/>
</dbReference>
<evidence type="ECO:0000256" key="5">
    <source>
        <dbReference type="PIRNR" id="PIRNR016020"/>
    </source>
</evidence>
<dbReference type="Gene3D" id="2.70.98.10">
    <property type="match status" value="1"/>
</dbReference>
<proteinExistence type="inferred from homology"/>
<feature type="binding site" evidence="7">
    <location>
        <position position="83"/>
    </location>
    <ligand>
        <name>substrate</name>
    </ligand>
</feature>
<evidence type="ECO:0000256" key="1">
    <source>
        <dbReference type="ARBA" id="ARBA00001096"/>
    </source>
</evidence>
<feature type="active site" evidence="6">
    <location>
        <position position="265"/>
    </location>
</feature>
<dbReference type="InterPro" id="IPR008183">
    <property type="entry name" value="Aldose_1/G6P_1-epimerase"/>
</dbReference>
<reference evidence="8 9" key="1">
    <citation type="journal article" date="2018" name="Evol. Lett.">
        <title>Horizontal gene cluster transfer increased hallucinogenic mushroom diversity.</title>
        <authorList>
            <person name="Reynolds H.T."/>
            <person name="Vijayakumar V."/>
            <person name="Gluck-Thaler E."/>
            <person name="Korotkin H.B."/>
            <person name="Matheny P.B."/>
            <person name="Slot J.C."/>
        </authorList>
    </citation>
    <scope>NUCLEOTIDE SEQUENCE [LARGE SCALE GENOMIC DNA]</scope>
    <source>
        <strain evidence="8 9">2629</strain>
    </source>
</reference>